<dbReference type="InterPro" id="IPR006033">
    <property type="entry name" value="AsnA_fam"/>
</dbReference>
<dbReference type="PROSITE" id="PS51732">
    <property type="entry name" value="ASN_GLN_ASE_3"/>
    <property type="match status" value="1"/>
</dbReference>
<dbReference type="Pfam" id="PF17763">
    <property type="entry name" value="Asparaginase_C"/>
    <property type="match status" value="1"/>
</dbReference>
<dbReference type="PRINTS" id="PR00139">
    <property type="entry name" value="ASNGLNASE"/>
</dbReference>
<dbReference type="GO" id="GO:0005524">
    <property type="term" value="F:ATP binding"/>
    <property type="evidence" value="ECO:0007669"/>
    <property type="project" value="UniProtKB-KW"/>
</dbReference>
<dbReference type="AlphaFoldDB" id="D7EAR5"/>
<reference evidence="12 13" key="1">
    <citation type="submission" date="2010-06" db="EMBL/GenBank/DDBJ databases">
        <title>Complete sequence chromosome of Methanohalobium evestigatum Z-7303.</title>
        <authorList>
            <consortium name="US DOE Joint Genome Institute"/>
            <person name="Lucas S."/>
            <person name="Copeland A."/>
            <person name="Lapidus A."/>
            <person name="Cheng J.-F."/>
            <person name="Bruce D."/>
            <person name="Goodwin L."/>
            <person name="Pitluck S."/>
            <person name="Saunders E."/>
            <person name="Detter J.C."/>
            <person name="Han C."/>
            <person name="Tapia R."/>
            <person name="Land M."/>
            <person name="Hauser L."/>
            <person name="Kyrpides N."/>
            <person name="Mikhailova N."/>
            <person name="Sieprawska-Lupa M."/>
            <person name="Whitman W.B."/>
            <person name="Anderson I."/>
            <person name="Woyke T."/>
        </authorList>
    </citation>
    <scope>NUCLEOTIDE SEQUENCE [LARGE SCALE GENOMIC DNA]</scope>
    <source>
        <strain evidence="13">ATCC BAA-1072 / DSM 3721 / NBRC 107634 / OCM 161 / Z-7303</strain>
    </source>
</reference>
<feature type="domain" description="GatD N-terminal" evidence="11">
    <location>
        <begin position="3"/>
        <end position="52"/>
    </location>
</feature>
<dbReference type="Pfam" id="PF18195">
    <property type="entry name" value="GatD_N"/>
    <property type="match status" value="1"/>
</dbReference>
<dbReference type="InterPro" id="IPR037152">
    <property type="entry name" value="L-asparaginase_N_sf"/>
</dbReference>
<dbReference type="SUPFAM" id="SSF141300">
    <property type="entry name" value="GatD N-terminal domain-like"/>
    <property type="match status" value="1"/>
</dbReference>
<dbReference type="NCBIfam" id="TIGR02153">
    <property type="entry name" value="gatD_arch"/>
    <property type="match status" value="1"/>
</dbReference>
<feature type="active site" evidence="5">
    <location>
        <position position="241"/>
    </location>
</feature>
<dbReference type="NCBIfam" id="NF003217">
    <property type="entry name" value="PRK04183.1"/>
    <property type="match status" value="1"/>
</dbReference>
<evidence type="ECO:0000256" key="8">
    <source>
        <dbReference type="RuleBase" id="RU004457"/>
    </source>
</evidence>
<dbReference type="PIRSF" id="PIRSF001220">
    <property type="entry name" value="L-ASNase_gatD"/>
    <property type="match status" value="1"/>
</dbReference>
<dbReference type="CDD" id="cd08962">
    <property type="entry name" value="GatD"/>
    <property type="match status" value="1"/>
</dbReference>
<evidence type="ECO:0000313" key="13">
    <source>
        <dbReference type="Proteomes" id="UP000000391"/>
    </source>
</evidence>
<dbReference type="STRING" id="644295.Metev_1587"/>
<dbReference type="NCBIfam" id="TIGR00519">
    <property type="entry name" value="asnASE_I"/>
    <property type="match status" value="1"/>
</dbReference>
<feature type="active site" evidence="5 6">
    <location>
        <position position="88"/>
    </location>
</feature>
<keyword evidence="1 5" id="KW-0436">Ligase</keyword>
<dbReference type="GO" id="GO:0006450">
    <property type="term" value="P:regulation of translational fidelity"/>
    <property type="evidence" value="ECO:0007669"/>
    <property type="project" value="InterPro"/>
</dbReference>
<evidence type="ECO:0000256" key="2">
    <source>
        <dbReference type="ARBA" id="ARBA00022741"/>
    </source>
</evidence>
<dbReference type="EC" id="6.3.5.-" evidence="5 8"/>
<evidence type="ECO:0000256" key="5">
    <source>
        <dbReference type="HAMAP-Rule" id="MF_00586"/>
    </source>
</evidence>
<sequence length="418" mass="45847">MDLEQGDRVQIVKNDVVYEGIVRPSNTEHIVLKMDSGYNAGIHPENAEITVVEKKEAEEKTRFFKPESASTKQKSDLPKVSILSTGGTIASKIDYRTGAVTAQFSADDILETIPELSEIAEFTGKVVYNVLSENMKPEYWTELAKTVSKEIENGADGIIIAHGTDTMMYSAAALSFMIDTPVPIVFVGSQRSADRPSSDNAMNAICAATVATSDIAEVTAVMHGTTSDDYCEIHRGTQVRKMHTSRRDAFKSINSDPIGFVDYSNRKIETISDYTKRGTRKLNVREQIEPSCGLVKFTPGTSPDVLSHYIDSGYRGIVLEGTGLGHVSTDWVPEIERAVDSGIPVVVASQCLNGRVCDRVYDTGRDMLKAGAIEAEDMLPEVAHVKLMWVLGQTDDFDTAIEMLKSNISHEMTSRSLC</sequence>
<dbReference type="GO" id="GO:0006520">
    <property type="term" value="P:amino acid metabolic process"/>
    <property type="evidence" value="ECO:0007669"/>
    <property type="project" value="InterPro"/>
</dbReference>
<feature type="domain" description="Asparaginase/glutaminase C-terminal" evidence="10">
    <location>
        <begin position="294"/>
        <end position="400"/>
    </location>
</feature>
<dbReference type="InterPro" id="IPR006034">
    <property type="entry name" value="Asparaginase/glutaminase-like"/>
</dbReference>
<evidence type="ECO:0000259" key="9">
    <source>
        <dbReference type="Pfam" id="PF00710"/>
    </source>
</evidence>
<dbReference type="InterPro" id="IPR011878">
    <property type="entry name" value="GatD"/>
</dbReference>
<dbReference type="InterPro" id="IPR040919">
    <property type="entry name" value="Asparaginase_C"/>
</dbReference>
<dbReference type="Proteomes" id="UP000000391">
    <property type="component" value="Chromosome"/>
</dbReference>
<dbReference type="SMART" id="SM00870">
    <property type="entry name" value="Asparaginase"/>
    <property type="match status" value="1"/>
</dbReference>
<dbReference type="RefSeq" id="WP_013194997.1">
    <property type="nucleotide sequence ID" value="NC_014253.1"/>
</dbReference>
<dbReference type="Gene3D" id="2.30.30.520">
    <property type="match status" value="1"/>
</dbReference>
<dbReference type="SUPFAM" id="SSF53774">
    <property type="entry name" value="Glutaminase/Asparaginase"/>
    <property type="match status" value="1"/>
</dbReference>
<evidence type="ECO:0000256" key="3">
    <source>
        <dbReference type="ARBA" id="ARBA00022840"/>
    </source>
</evidence>
<evidence type="ECO:0000256" key="6">
    <source>
        <dbReference type="PROSITE-ProRule" id="PRU10099"/>
    </source>
</evidence>
<dbReference type="KEGG" id="mev:Metev_1587"/>
<feature type="domain" description="L-asparaginase N-terminal" evidence="9">
    <location>
        <begin position="79"/>
        <end position="264"/>
    </location>
</feature>
<dbReference type="PANTHER" id="PTHR11707">
    <property type="entry name" value="L-ASPARAGINASE"/>
    <property type="match status" value="1"/>
</dbReference>
<comment type="similarity">
    <text evidence="5 8">Belongs to the asparaginase 1 family. GatD subfamily.</text>
</comment>
<dbReference type="GeneID" id="9347228"/>
<evidence type="ECO:0000259" key="10">
    <source>
        <dbReference type="Pfam" id="PF17763"/>
    </source>
</evidence>
<dbReference type="GO" id="GO:0050567">
    <property type="term" value="F:glutaminyl-tRNA synthase (glutamine-hydrolyzing) activity"/>
    <property type="evidence" value="ECO:0007669"/>
    <property type="project" value="UniProtKB-UniRule"/>
</dbReference>
<dbReference type="InterPro" id="IPR027474">
    <property type="entry name" value="L-asparaginase_N"/>
</dbReference>
<dbReference type="Gene3D" id="3.40.50.40">
    <property type="match status" value="1"/>
</dbReference>
<evidence type="ECO:0000256" key="1">
    <source>
        <dbReference type="ARBA" id="ARBA00022598"/>
    </source>
</evidence>
<dbReference type="OrthoDB" id="371959at2157"/>
<evidence type="ECO:0000313" key="12">
    <source>
        <dbReference type="EMBL" id="ADI74432.1"/>
    </source>
</evidence>
<keyword evidence="3 5" id="KW-0067">ATP-binding</keyword>
<dbReference type="PROSITE" id="PS00917">
    <property type="entry name" value="ASN_GLN_ASE_2"/>
    <property type="match status" value="1"/>
</dbReference>
<organism evidence="12 13">
    <name type="scientific">Methanohalobium evestigatum (strain ATCC BAA-1072 / DSM 3721 / NBRC 107634 / OCM 161 / Z-7303)</name>
    <dbReference type="NCBI Taxonomy" id="644295"/>
    <lineage>
        <taxon>Archaea</taxon>
        <taxon>Methanobacteriati</taxon>
        <taxon>Methanobacteriota</taxon>
        <taxon>Stenosarchaea group</taxon>
        <taxon>Methanomicrobia</taxon>
        <taxon>Methanosarcinales</taxon>
        <taxon>Methanosarcinaceae</taxon>
        <taxon>Methanohalobium</taxon>
    </lineage>
</organism>
<dbReference type="InterPro" id="IPR037222">
    <property type="entry name" value="GatD_N_sf"/>
</dbReference>
<keyword evidence="13" id="KW-1185">Reference proteome</keyword>
<dbReference type="PIRSF" id="PIRSF500175">
    <property type="entry name" value="Glu_ADT_D"/>
    <property type="match status" value="1"/>
</dbReference>
<keyword evidence="12" id="KW-0808">Transferase</keyword>
<dbReference type="GO" id="GO:0006412">
    <property type="term" value="P:translation"/>
    <property type="evidence" value="ECO:0007669"/>
    <property type="project" value="UniProtKB-UniRule"/>
</dbReference>
<evidence type="ECO:0000259" key="11">
    <source>
        <dbReference type="Pfam" id="PF18195"/>
    </source>
</evidence>
<dbReference type="InterPro" id="IPR040918">
    <property type="entry name" value="GatD_N"/>
</dbReference>
<dbReference type="PANTHER" id="PTHR11707:SF28">
    <property type="entry name" value="60 KDA LYSOPHOSPHOLIPASE"/>
    <property type="match status" value="1"/>
</dbReference>
<dbReference type="InterPro" id="IPR027475">
    <property type="entry name" value="Asparaginase/glutaminase_AS2"/>
</dbReference>
<name>D7EAR5_METEZ</name>
<dbReference type="HOGENOM" id="CLU_019134_2_1_2"/>
<dbReference type="Gene3D" id="3.40.50.1170">
    <property type="entry name" value="L-asparaginase, N-terminal domain"/>
    <property type="match status" value="1"/>
</dbReference>
<keyword evidence="4 5" id="KW-0648">Protein biosynthesis</keyword>
<feature type="active site" evidence="5 7">
    <location>
        <position position="164"/>
    </location>
</feature>
<dbReference type="InterPro" id="IPR020827">
    <property type="entry name" value="Asparaginase/glutaminase_AS1"/>
</dbReference>
<evidence type="ECO:0000256" key="7">
    <source>
        <dbReference type="PROSITE-ProRule" id="PRU10100"/>
    </source>
</evidence>
<gene>
    <name evidence="5" type="primary">gatD</name>
    <name evidence="12" type="ordered locus">Metev_1587</name>
</gene>
<feature type="active site" evidence="5">
    <location>
        <position position="165"/>
    </location>
</feature>
<dbReference type="HAMAP" id="MF_00586">
    <property type="entry name" value="GatD"/>
    <property type="match status" value="1"/>
</dbReference>
<dbReference type="PROSITE" id="PS00144">
    <property type="entry name" value="ASN_GLN_ASE_1"/>
    <property type="match status" value="1"/>
</dbReference>
<comment type="subunit">
    <text evidence="5 8">Heterodimer of GatD and GatE.</text>
</comment>
<protein>
    <recommendedName>
        <fullName evidence="5 8">Glutamyl-tRNA(Gln) amidotransferase subunit D</fullName>
        <shortName evidence="5">Glu-ADT subunit D</shortName>
        <ecNumber evidence="5 8">6.3.5.-</ecNumber>
    </recommendedName>
</protein>
<dbReference type="InterPro" id="IPR027473">
    <property type="entry name" value="L-asparaginase_C"/>
</dbReference>
<comment type="catalytic activity">
    <reaction evidence="5 8">
        <text>L-glutamyl-tRNA(Gln) + L-glutamine + ATP + H2O = L-glutaminyl-tRNA(Gln) + L-glutamate + ADP + phosphate + H(+)</text>
        <dbReference type="Rhea" id="RHEA:17521"/>
        <dbReference type="Rhea" id="RHEA-COMP:9681"/>
        <dbReference type="Rhea" id="RHEA-COMP:9684"/>
        <dbReference type="ChEBI" id="CHEBI:15377"/>
        <dbReference type="ChEBI" id="CHEBI:15378"/>
        <dbReference type="ChEBI" id="CHEBI:29985"/>
        <dbReference type="ChEBI" id="CHEBI:30616"/>
        <dbReference type="ChEBI" id="CHEBI:43474"/>
        <dbReference type="ChEBI" id="CHEBI:58359"/>
        <dbReference type="ChEBI" id="CHEBI:78520"/>
        <dbReference type="ChEBI" id="CHEBI:78521"/>
        <dbReference type="ChEBI" id="CHEBI:456216"/>
    </reaction>
</comment>
<evidence type="ECO:0000256" key="4">
    <source>
        <dbReference type="ARBA" id="ARBA00022917"/>
    </source>
</evidence>
<comment type="function">
    <text evidence="5 8">Allows the formation of correctly charged Gln-tRNA(Gln) through the transamidation of misacylated Glu-tRNA(Gln) in organisms which lack glutaminyl-tRNA synthetase. The reaction takes place in the presence of glutamine and ATP through an activated gamma-phospho-Glu-tRNA(Gln). The GatDE system is specific for glutamate and does not act on aspartate.</text>
</comment>
<dbReference type="GO" id="GO:0016740">
    <property type="term" value="F:transferase activity"/>
    <property type="evidence" value="ECO:0007669"/>
    <property type="project" value="UniProtKB-KW"/>
</dbReference>
<dbReference type="EMBL" id="CP002069">
    <property type="protein sequence ID" value="ADI74432.1"/>
    <property type="molecule type" value="Genomic_DNA"/>
</dbReference>
<dbReference type="GO" id="GO:0004067">
    <property type="term" value="F:asparaginase activity"/>
    <property type="evidence" value="ECO:0007669"/>
    <property type="project" value="UniProtKB-UniRule"/>
</dbReference>
<dbReference type="InterPro" id="IPR036152">
    <property type="entry name" value="Asp/glu_Ase-like_sf"/>
</dbReference>
<proteinExistence type="inferred from homology"/>
<dbReference type="Pfam" id="PF00710">
    <property type="entry name" value="Asparaginase"/>
    <property type="match status" value="1"/>
</dbReference>
<accession>D7EAR5</accession>
<keyword evidence="2 5" id="KW-0547">Nucleotide-binding</keyword>